<protein>
    <submittedName>
        <fullName evidence="2">T5orf172 domain-containing protein</fullName>
    </submittedName>
</protein>
<name>A0A1I3NZW3_9GAMM</name>
<proteinExistence type="predicted"/>
<gene>
    <name evidence="2" type="ORF">SAMN05216429_10142</name>
</gene>
<evidence type="ECO:0000313" key="3">
    <source>
        <dbReference type="Proteomes" id="UP000199445"/>
    </source>
</evidence>
<feature type="domain" description="Bacteriophage T5 Orf172 DNA-binding" evidence="1">
    <location>
        <begin position="126"/>
        <end position="206"/>
    </location>
</feature>
<dbReference type="EMBL" id="FOSC01000001">
    <property type="protein sequence ID" value="SFJ14858.1"/>
    <property type="molecule type" value="Genomic_DNA"/>
</dbReference>
<dbReference type="Pfam" id="PF13455">
    <property type="entry name" value="MUG113"/>
    <property type="match status" value="1"/>
</dbReference>
<reference evidence="2 3" key="1">
    <citation type="submission" date="2016-10" db="EMBL/GenBank/DDBJ databases">
        <authorList>
            <person name="de Groot N.N."/>
        </authorList>
    </citation>
    <scope>NUCLEOTIDE SEQUENCE [LARGE SCALE GENOMIC DNA]</scope>
    <source>
        <strain evidence="2 3">IBRC-M 10445</strain>
    </source>
</reference>
<dbReference type="RefSeq" id="WP_091700197.1">
    <property type="nucleotide sequence ID" value="NZ_BMYN01000010.1"/>
</dbReference>
<dbReference type="InterPro" id="IPR018306">
    <property type="entry name" value="Phage_T5_Orf172_DNA-bd"/>
</dbReference>
<organism evidence="2 3">
    <name type="scientific">Marinobacter persicus</name>
    <dbReference type="NCBI Taxonomy" id="930118"/>
    <lineage>
        <taxon>Bacteria</taxon>
        <taxon>Pseudomonadati</taxon>
        <taxon>Pseudomonadota</taxon>
        <taxon>Gammaproteobacteria</taxon>
        <taxon>Pseudomonadales</taxon>
        <taxon>Marinobacteraceae</taxon>
        <taxon>Marinobacter</taxon>
    </lineage>
</organism>
<dbReference type="AlphaFoldDB" id="A0A1I3NZW3"/>
<dbReference type="OrthoDB" id="8265034at2"/>
<keyword evidence="3" id="KW-1185">Reference proteome</keyword>
<accession>A0A1I3NZW3</accession>
<dbReference type="SMART" id="SM00974">
    <property type="entry name" value="T5orf172"/>
    <property type="match status" value="1"/>
</dbReference>
<evidence type="ECO:0000259" key="1">
    <source>
        <dbReference type="SMART" id="SM00974"/>
    </source>
</evidence>
<sequence>MKFIDLIRMILRDRPEGATPQQIRDQIKADCPDWYGTAAHRRNVDKGHYNNLDHALLAEIYIATRQASDIFADKSTRPMTLTMDPSSSIPGETEVEAEDLIESENLLLLEQGFGTVYVLGTGLFTKLGVEIVKIGITTGDVSARIRQLYTTGVPTKFRVIETFDVQNYAELEQALHKILDPFRINRAREFFTEHCLPFIQKIVKIHIEIQDAKAGSLDCNAEK</sequence>
<dbReference type="Proteomes" id="UP000199445">
    <property type="component" value="Unassembled WGS sequence"/>
</dbReference>
<evidence type="ECO:0000313" key="2">
    <source>
        <dbReference type="EMBL" id="SFJ14858.1"/>
    </source>
</evidence>